<feature type="transmembrane region" description="Helical" evidence="1">
    <location>
        <begin position="35"/>
        <end position="53"/>
    </location>
</feature>
<organism evidence="2 3">
    <name type="scientific">Sorangium cellulosum</name>
    <name type="common">Polyangium cellulosum</name>
    <dbReference type="NCBI Taxonomy" id="56"/>
    <lineage>
        <taxon>Bacteria</taxon>
        <taxon>Pseudomonadati</taxon>
        <taxon>Myxococcota</taxon>
        <taxon>Polyangia</taxon>
        <taxon>Polyangiales</taxon>
        <taxon>Polyangiaceae</taxon>
        <taxon>Sorangium</taxon>
    </lineage>
</organism>
<reference evidence="2 3" key="1">
    <citation type="submission" date="2014-02" db="EMBL/GenBank/DDBJ databases">
        <title>The small core and large imbalanced accessory genome model reveals a collaborative survival strategy of Sorangium cellulosum strains in nature.</title>
        <authorList>
            <person name="Han K."/>
            <person name="Peng R."/>
            <person name="Blom J."/>
            <person name="Li Y.-Z."/>
        </authorList>
    </citation>
    <scope>NUCLEOTIDE SEQUENCE [LARGE SCALE GENOMIC DNA]</scope>
    <source>
        <strain evidence="2 3">So0149</strain>
    </source>
</reference>
<dbReference type="PANTHER" id="PTHR34543:SF1">
    <property type="entry name" value="PROTEIN ABA DEFICIENT 4, CHLOROPLASTIC"/>
    <property type="match status" value="1"/>
</dbReference>
<dbReference type="InterPro" id="IPR025461">
    <property type="entry name" value="ABA4-like"/>
</dbReference>
<protein>
    <recommendedName>
        <fullName evidence="4">DUF4281 domain-containing protein</fullName>
    </recommendedName>
</protein>
<dbReference type="Proteomes" id="UP000075515">
    <property type="component" value="Unassembled WGS sequence"/>
</dbReference>
<gene>
    <name evidence="2" type="ORF">BE18_29655</name>
</gene>
<proteinExistence type="predicted"/>
<comment type="caution">
    <text evidence="2">The sequence shown here is derived from an EMBL/GenBank/DDBJ whole genome shotgun (WGS) entry which is preliminary data.</text>
</comment>
<feature type="transmembrane region" description="Helical" evidence="1">
    <location>
        <begin position="6"/>
        <end position="23"/>
    </location>
</feature>
<feature type="transmembrane region" description="Helical" evidence="1">
    <location>
        <begin position="113"/>
        <end position="131"/>
    </location>
</feature>
<accession>A0A150SQG7</accession>
<dbReference type="Pfam" id="PF14108">
    <property type="entry name" value="ABA4-like"/>
    <property type="match status" value="1"/>
</dbReference>
<keyword evidence="1" id="KW-0472">Membrane</keyword>
<dbReference type="PANTHER" id="PTHR34543">
    <property type="entry name" value="PROTEIN ABA DEFICIENT 4, CHLOROPLASTIC"/>
    <property type="match status" value="1"/>
</dbReference>
<name>A0A150SQG7_SORCE</name>
<evidence type="ECO:0000313" key="3">
    <source>
        <dbReference type="Proteomes" id="UP000075515"/>
    </source>
</evidence>
<keyword evidence="1" id="KW-1133">Transmembrane helix</keyword>
<dbReference type="AlphaFoldDB" id="A0A150SQG7"/>
<feature type="transmembrane region" description="Helical" evidence="1">
    <location>
        <begin position="65"/>
        <end position="92"/>
    </location>
</feature>
<evidence type="ECO:0008006" key="4">
    <source>
        <dbReference type="Google" id="ProtNLM"/>
    </source>
</evidence>
<sequence>MDRVFGLSGFLVLPFWALMIFLPRSRWTRRIMESPLVIVAPALLYTALVLPVVGEVLPIVNRPSLAAVASLLGSPAGATIGWVHFLAFDLFVGRWVYLDSRDREISPWIMAPVLYLTLMLGPMGFALYLAVRAVTERSARARGGIAASLRAEEA</sequence>
<keyword evidence="1" id="KW-0812">Transmembrane</keyword>
<evidence type="ECO:0000256" key="1">
    <source>
        <dbReference type="SAM" id="Phobius"/>
    </source>
</evidence>
<evidence type="ECO:0000313" key="2">
    <source>
        <dbReference type="EMBL" id="KYF94508.1"/>
    </source>
</evidence>
<dbReference type="EMBL" id="JEMC01001736">
    <property type="protein sequence ID" value="KYF94508.1"/>
    <property type="molecule type" value="Genomic_DNA"/>
</dbReference>